<dbReference type="GO" id="GO:0006355">
    <property type="term" value="P:regulation of DNA-templated transcription"/>
    <property type="evidence" value="ECO:0007669"/>
    <property type="project" value="InterPro"/>
</dbReference>
<organism evidence="4 5">
    <name type="scientific">Enhygromyxa salina</name>
    <dbReference type="NCBI Taxonomy" id="215803"/>
    <lineage>
        <taxon>Bacteria</taxon>
        <taxon>Pseudomonadati</taxon>
        <taxon>Myxococcota</taxon>
        <taxon>Polyangia</taxon>
        <taxon>Nannocystales</taxon>
        <taxon>Nannocystaceae</taxon>
        <taxon>Enhygromyxa</taxon>
    </lineage>
</organism>
<proteinExistence type="predicted"/>
<dbReference type="InterPro" id="IPR014710">
    <property type="entry name" value="RmlC-like_jellyroll"/>
</dbReference>
<dbReference type="GO" id="GO:0003677">
    <property type="term" value="F:DNA binding"/>
    <property type="evidence" value="ECO:0007669"/>
    <property type="project" value="UniProtKB-KW"/>
</dbReference>
<feature type="signal peptide" evidence="2">
    <location>
        <begin position="1"/>
        <end position="27"/>
    </location>
</feature>
<name>A0A2S9XCY1_9BACT</name>
<reference evidence="4 5" key="1">
    <citation type="submission" date="2018-03" db="EMBL/GenBank/DDBJ databases">
        <title>Draft Genome Sequences of the Obligatory Marine Myxobacteria Enhygromyxa salina SWB005.</title>
        <authorList>
            <person name="Poehlein A."/>
            <person name="Moghaddam J.A."/>
            <person name="Harms H."/>
            <person name="Alanjari M."/>
            <person name="Koenig G.M."/>
            <person name="Daniel R."/>
            <person name="Schaeberle T.F."/>
        </authorList>
    </citation>
    <scope>NUCLEOTIDE SEQUENCE [LARGE SCALE GENOMIC DNA]</scope>
    <source>
        <strain evidence="4 5">SWB005</strain>
    </source>
</reference>
<evidence type="ECO:0000313" key="5">
    <source>
        <dbReference type="Proteomes" id="UP000237968"/>
    </source>
</evidence>
<sequence>MPTMKLDLIRPGLRLLVCASLVAPALAGCCRQPPVAAAASSVEPIVELALPAWTDEGPGLEHQVLFEGEGMKVAAIALRGGTALPEHSADARLSIQVLRGSGVLRVGERALAVEPGSVVVLEPSLPHAVDPAGEELMVLVVHYFGAP</sequence>
<evidence type="ECO:0000313" key="4">
    <source>
        <dbReference type="EMBL" id="PRP90719.1"/>
    </source>
</evidence>
<dbReference type="SUPFAM" id="SSF51182">
    <property type="entry name" value="RmlC-like cupins"/>
    <property type="match status" value="1"/>
</dbReference>
<dbReference type="PANTHER" id="PTHR37694:SF1">
    <property type="entry name" value="SLR8022 PROTEIN"/>
    <property type="match status" value="1"/>
</dbReference>
<dbReference type="Proteomes" id="UP000237968">
    <property type="component" value="Unassembled WGS sequence"/>
</dbReference>
<keyword evidence="2" id="KW-0732">Signal</keyword>
<dbReference type="Gene3D" id="2.60.120.10">
    <property type="entry name" value="Jelly Rolls"/>
    <property type="match status" value="1"/>
</dbReference>
<dbReference type="EMBL" id="PVNK01000269">
    <property type="protein sequence ID" value="PRP90719.1"/>
    <property type="molecule type" value="Genomic_DNA"/>
</dbReference>
<keyword evidence="1" id="KW-0238">DNA-binding</keyword>
<feature type="chain" id="PRO_5015473381" description="AraC-type arabinose-binding/dimerisation domain-containing protein" evidence="2">
    <location>
        <begin position="28"/>
        <end position="147"/>
    </location>
</feature>
<dbReference type="PANTHER" id="PTHR37694">
    <property type="entry name" value="SLR8022 PROTEIN"/>
    <property type="match status" value="1"/>
</dbReference>
<dbReference type="PROSITE" id="PS51257">
    <property type="entry name" value="PROKAR_LIPOPROTEIN"/>
    <property type="match status" value="1"/>
</dbReference>
<comment type="caution">
    <text evidence="4">The sequence shown here is derived from an EMBL/GenBank/DDBJ whole genome shotgun (WGS) entry which is preliminary data.</text>
</comment>
<protein>
    <recommendedName>
        <fullName evidence="3">AraC-type arabinose-binding/dimerisation domain-containing protein</fullName>
    </recommendedName>
</protein>
<evidence type="ECO:0000256" key="2">
    <source>
        <dbReference type="SAM" id="SignalP"/>
    </source>
</evidence>
<dbReference type="InterPro" id="IPR011051">
    <property type="entry name" value="RmlC_Cupin_sf"/>
</dbReference>
<accession>A0A2S9XCY1</accession>
<evidence type="ECO:0000256" key="1">
    <source>
        <dbReference type="ARBA" id="ARBA00023125"/>
    </source>
</evidence>
<keyword evidence="5" id="KW-1185">Reference proteome</keyword>
<evidence type="ECO:0000259" key="3">
    <source>
        <dbReference type="Pfam" id="PF02311"/>
    </source>
</evidence>
<dbReference type="Pfam" id="PF02311">
    <property type="entry name" value="AraC_binding"/>
    <property type="match status" value="1"/>
</dbReference>
<gene>
    <name evidence="4" type="ORF">ENSA5_61530</name>
</gene>
<feature type="domain" description="AraC-type arabinose-binding/dimerisation" evidence="3">
    <location>
        <begin position="85"/>
        <end position="135"/>
    </location>
</feature>
<dbReference type="InterPro" id="IPR003313">
    <property type="entry name" value="AraC-bd"/>
</dbReference>
<dbReference type="AlphaFoldDB" id="A0A2S9XCY1"/>